<dbReference type="Pfam" id="PF08220">
    <property type="entry name" value="HTH_DeoR"/>
    <property type="match status" value="1"/>
</dbReference>
<evidence type="ECO:0000259" key="4">
    <source>
        <dbReference type="PROSITE" id="PS51000"/>
    </source>
</evidence>
<evidence type="ECO:0000256" key="1">
    <source>
        <dbReference type="ARBA" id="ARBA00023015"/>
    </source>
</evidence>
<dbReference type="PROSITE" id="PS00894">
    <property type="entry name" value="HTH_DEOR_1"/>
    <property type="match status" value="1"/>
</dbReference>
<sequence>MYNKKKKFYGVLFMLGLERRRKIMEQLTQDRKVYVADLSRKFQVTEETIRRDLEKLEQQNLLQRNYGGAVLNEHTSEDISFIKRTSINNADKEFIAQKAEYLINDGDTLMVDASTTCLALLQRLKTRNHLTIITNSIRLVNEFVNSSFTIISSGGILRASSYALTGPAACSILEKYYVDLAIISCKGIDRTRGIMESNEPESLIKQAMIKQAKKSILLADYSKFDKTAFIKTCDFAPINYIVTNKEPSAEWLDFFSQHQIKLIY</sequence>
<dbReference type="SUPFAM" id="SSF46785">
    <property type="entry name" value="Winged helix' DNA-binding domain"/>
    <property type="match status" value="1"/>
</dbReference>
<evidence type="ECO:0000313" key="5">
    <source>
        <dbReference type="EMBL" id="XFO74853.1"/>
    </source>
</evidence>
<name>A0ABZ3J9U6_SPOA4</name>
<keyword evidence="6" id="KW-1185">Reference proteome</keyword>
<dbReference type="PANTHER" id="PTHR30363:SF44">
    <property type="entry name" value="AGA OPERON TRANSCRIPTIONAL REPRESSOR-RELATED"/>
    <property type="match status" value="1"/>
</dbReference>
<dbReference type="InterPro" id="IPR037171">
    <property type="entry name" value="NagB/RpiA_transferase-like"/>
</dbReference>
<evidence type="ECO:0000256" key="3">
    <source>
        <dbReference type="ARBA" id="ARBA00023163"/>
    </source>
</evidence>
<keyword evidence="2" id="KW-0238">DNA-binding</keyword>
<evidence type="ECO:0000256" key="2">
    <source>
        <dbReference type="ARBA" id="ARBA00023125"/>
    </source>
</evidence>
<dbReference type="Pfam" id="PF00455">
    <property type="entry name" value="DeoRC"/>
    <property type="match status" value="1"/>
</dbReference>
<dbReference type="SMART" id="SM01134">
    <property type="entry name" value="DeoRC"/>
    <property type="match status" value="1"/>
</dbReference>
<dbReference type="PANTHER" id="PTHR30363">
    <property type="entry name" value="HTH-TYPE TRANSCRIPTIONAL REGULATOR SRLR-RELATED"/>
    <property type="match status" value="1"/>
</dbReference>
<feature type="domain" description="HTH deoR-type" evidence="4">
    <location>
        <begin position="16"/>
        <end position="71"/>
    </location>
</feature>
<dbReference type="PROSITE" id="PS51000">
    <property type="entry name" value="HTH_DEOR_2"/>
    <property type="match status" value="1"/>
</dbReference>
<dbReference type="SUPFAM" id="SSF100950">
    <property type="entry name" value="NagB/RpiA/CoA transferase-like"/>
    <property type="match status" value="1"/>
</dbReference>
<proteinExistence type="predicted"/>
<dbReference type="SMART" id="SM00420">
    <property type="entry name" value="HTH_DEOR"/>
    <property type="match status" value="1"/>
</dbReference>
<dbReference type="InterPro" id="IPR001034">
    <property type="entry name" value="DeoR_HTH"/>
</dbReference>
<accession>A0ABZ3J9U6</accession>
<dbReference type="InterPro" id="IPR018356">
    <property type="entry name" value="Tscrpt_reg_HTH_DeoR_CS"/>
</dbReference>
<organism evidence="5 6">
    <name type="scientific">Sporomusa acidovorans (strain ATCC 49682 / DSM 3132 / Mol)</name>
    <dbReference type="NCBI Taxonomy" id="1123286"/>
    <lineage>
        <taxon>Bacteria</taxon>
        <taxon>Bacillati</taxon>
        <taxon>Bacillota</taxon>
        <taxon>Negativicutes</taxon>
        <taxon>Selenomonadales</taxon>
        <taxon>Sporomusaceae</taxon>
        <taxon>Sporomusa</taxon>
    </lineage>
</organism>
<dbReference type="InterPro" id="IPR036388">
    <property type="entry name" value="WH-like_DNA-bd_sf"/>
</dbReference>
<dbReference type="Proteomes" id="UP000216052">
    <property type="component" value="Chromosome"/>
</dbReference>
<dbReference type="PRINTS" id="PR00037">
    <property type="entry name" value="HTHLACR"/>
</dbReference>
<reference evidence="5" key="1">
    <citation type="submission" date="2024-05" db="EMBL/GenBank/DDBJ databases">
        <title>Isolation and characterization of Sporomusa carbonis sp. nov., a carboxydotrophic hydrogenogen in the genus of Sporomusa isolated from a charcoal burning pile.</title>
        <authorList>
            <person name="Boeer T."/>
            <person name="Rosenbaum F."/>
            <person name="Eysell L."/>
            <person name="Mueller V."/>
            <person name="Daniel R."/>
            <person name="Poehlein A."/>
        </authorList>
    </citation>
    <scope>NUCLEOTIDE SEQUENCE [LARGE SCALE GENOMIC DNA]</scope>
    <source>
        <strain evidence="5">DSM 3132</strain>
    </source>
</reference>
<dbReference type="InterPro" id="IPR036390">
    <property type="entry name" value="WH_DNA-bd_sf"/>
</dbReference>
<dbReference type="InterPro" id="IPR011991">
    <property type="entry name" value="ArsR-like_HTH"/>
</dbReference>
<protein>
    <submittedName>
        <fullName evidence="5">HTH-type transcriptional regulator YdjF</fullName>
    </submittedName>
</protein>
<gene>
    <name evidence="5" type="primary">ydjF</name>
    <name evidence="5" type="ORF">SPACI_049640</name>
</gene>
<keyword evidence="3" id="KW-0804">Transcription</keyword>
<evidence type="ECO:0000313" key="6">
    <source>
        <dbReference type="Proteomes" id="UP000216052"/>
    </source>
</evidence>
<keyword evidence="1" id="KW-0805">Transcription regulation</keyword>
<dbReference type="Gene3D" id="1.10.10.10">
    <property type="entry name" value="Winged helix-like DNA-binding domain superfamily/Winged helix DNA-binding domain"/>
    <property type="match status" value="1"/>
</dbReference>
<dbReference type="InterPro" id="IPR014036">
    <property type="entry name" value="DeoR-like_C"/>
</dbReference>
<dbReference type="InterPro" id="IPR050313">
    <property type="entry name" value="Carb_Metab_HTH_regulators"/>
</dbReference>
<dbReference type="Gene3D" id="3.40.50.1360">
    <property type="match status" value="1"/>
</dbReference>
<dbReference type="EMBL" id="CP155571">
    <property type="protein sequence ID" value="XFO74853.1"/>
    <property type="molecule type" value="Genomic_DNA"/>
</dbReference>
<dbReference type="CDD" id="cd00090">
    <property type="entry name" value="HTH_ARSR"/>
    <property type="match status" value="1"/>
</dbReference>